<sequence length="236" mass="27392">MKILKWQEIVGKPGFYWMFNLDGSEGTLIEVGYRDHDTISFVGLEQEELLCGDVHGKYHFVKQEMPDIKGQLVIDVFAQQRQFQHSNGDSYFPPMIEGYWRQHDVIPTYTGEKCNMKNYIARANAECPWPVVWNIPEFDKQEFINRLADIEDEKAAETRYRGMSICRLTGADRGCNEYEYRGWKWPGGFIEYVRLGVPPSRAFYAFIMGVSEEDCKYLPTYNRDMISNESGSLGGK</sequence>
<evidence type="ECO:0000313" key="1">
    <source>
        <dbReference type="EMBL" id="XDJ15015.1"/>
    </source>
</evidence>
<reference evidence="1" key="1">
    <citation type="submission" date="2024-07" db="EMBL/GenBank/DDBJ databases">
        <authorList>
            <person name="Bringhurst R.M."/>
            <person name="Homer T.E."/>
        </authorList>
    </citation>
    <scope>NUCLEOTIDE SEQUENCE</scope>
</reference>
<proteinExistence type="predicted"/>
<organism evidence="1">
    <name type="scientific">Pseudomonas phage HRDY3</name>
    <dbReference type="NCBI Taxonomy" id="3236930"/>
    <lineage>
        <taxon>Viruses</taxon>
    </lineage>
</organism>
<name>A0AB39CDW7_9VIRU</name>
<dbReference type="EMBL" id="PQ015379">
    <property type="protein sequence ID" value="XDJ15015.1"/>
    <property type="molecule type" value="Genomic_DNA"/>
</dbReference>
<accession>A0AB39CDW7</accession>
<protein>
    <submittedName>
        <fullName evidence="1">Uncharacterized protein</fullName>
    </submittedName>
</protein>